<keyword evidence="5" id="KW-1278">Translocase</keyword>
<dbReference type="InterPro" id="IPR017871">
    <property type="entry name" value="ABC_transporter-like_CS"/>
</dbReference>
<sequence length="251" mass="26356">MALALEDVTLKAGRATLLKGVSFAVEPGRLVAVLGPNGAGKSTALSVLAGDLKPQSGRVVIDGRDMATVAKSELARVRAVVGQHAAMSFPLTAYEVVALGAHPFAGPERDDIVEESMAAMDVLHLAGRDYPTLSGGERQRIQIARALVQLRPAAKNGARRYLLMDEPTAHLDLKHKILALECARAFADAGGGVLCILHDLGLAQEFSDEIVLLKAGAVFSDGASGNTLTGETISALFEIPVWRSKSLLATL</sequence>
<evidence type="ECO:0000313" key="8">
    <source>
        <dbReference type="EMBL" id="MBJ7543049.1"/>
    </source>
</evidence>
<dbReference type="EMBL" id="JAEMUK010000011">
    <property type="protein sequence ID" value="MBJ7543049.1"/>
    <property type="molecule type" value="Genomic_DNA"/>
</dbReference>
<dbReference type="RefSeq" id="WP_037241836.1">
    <property type="nucleotide sequence ID" value="NZ_JAEMUK010000011.1"/>
</dbReference>
<dbReference type="InterPro" id="IPR003439">
    <property type="entry name" value="ABC_transporter-like_ATP-bd"/>
</dbReference>
<accession>A0A8I1GDQ7</accession>
<comment type="similarity">
    <text evidence="1">Belongs to the ABC transporter superfamily.</text>
</comment>
<dbReference type="NCBIfam" id="NF010068">
    <property type="entry name" value="PRK13548.1"/>
    <property type="match status" value="1"/>
</dbReference>
<evidence type="ECO:0000259" key="7">
    <source>
        <dbReference type="PROSITE" id="PS50893"/>
    </source>
</evidence>
<dbReference type="GO" id="GO:0016887">
    <property type="term" value="F:ATP hydrolysis activity"/>
    <property type="evidence" value="ECO:0007669"/>
    <property type="project" value="InterPro"/>
</dbReference>
<comment type="function">
    <text evidence="6">Part of the ABC transporter complex HmuTUV involved in hemin import. Responsible for energy coupling to the transport system.</text>
</comment>
<gene>
    <name evidence="8" type="ORF">JDN41_05700</name>
</gene>
<keyword evidence="2" id="KW-0813">Transport</keyword>
<evidence type="ECO:0000256" key="1">
    <source>
        <dbReference type="ARBA" id="ARBA00005417"/>
    </source>
</evidence>
<dbReference type="PANTHER" id="PTHR42794:SF1">
    <property type="entry name" value="HEMIN IMPORT ATP-BINDING PROTEIN HMUV"/>
    <property type="match status" value="1"/>
</dbReference>
<evidence type="ECO:0000256" key="3">
    <source>
        <dbReference type="ARBA" id="ARBA00022741"/>
    </source>
</evidence>
<dbReference type="InterPro" id="IPR027417">
    <property type="entry name" value="P-loop_NTPase"/>
</dbReference>
<keyword evidence="4 8" id="KW-0067">ATP-binding</keyword>
<comment type="caution">
    <text evidence="8">The sequence shown here is derived from an EMBL/GenBank/DDBJ whole genome shotgun (WGS) entry which is preliminary data.</text>
</comment>
<reference evidence="8 9" key="1">
    <citation type="submission" date="2020-12" db="EMBL/GenBank/DDBJ databases">
        <title>Revised draft genomes of Rhodomicrobium vannielii ATCC 17100 and Rhodomicrobium udaipurense JA643.</title>
        <authorList>
            <person name="Conners E.M."/>
            <person name="Davenport E.J."/>
            <person name="Bose A."/>
        </authorList>
    </citation>
    <scope>NUCLEOTIDE SEQUENCE [LARGE SCALE GENOMIC DNA]</scope>
    <source>
        <strain evidence="8 9">JA643</strain>
    </source>
</reference>
<keyword evidence="3" id="KW-0547">Nucleotide-binding</keyword>
<dbReference type="PANTHER" id="PTHR42794">
    <property type="entry name" value="HEMIN IMPORT ATP-BINDING PROTEIN HMUV"/>
    <property type="match status" value="1"/>
</dbReference>
<evidence type="ECO:0000313" key="9">
    <source>
        <dbReference type="Proteomes" id="UP000623250"/>
    </source>
</evidence>
<evidence type="ECO:0000256" key="2">
    <source>
        <dbReference type="ARBA" id="ARBA00022448"/>
    </source>
</evidence>
<dbReference type="Pfam" id="PF00005">
    <property type="entry name" value="ABC_tran"/>
    <property type="match status" value="1"/>
</dbReference>
<dbReference type="PROSITE" id="PS00211">
    <property type="entry name" value="ABC_TRANSPORTER_1"/>
    <property type="match status" value="1"/>
</dbReference>
<name>A0A8I1GDQ7_9HYPH</name>
<evidence type="ECO:0000256" key="6">
    <source>
        <dbReference type="ARBA" id="ARBA00037066"/>
    </source>
</evidence>
<dbReference type="PROSITE" id="PS50893">
    <property type="entry name" value="ABC_TRANSPORTER_2"/>
    <property type="match status" value="1"/>
</dbReference>
<dbReference type="GO" id="GO:0005524">
    <property type="term" value="F:ATP binding"/>
    <property type="evidence" value="ECO:0007669"/>
    <property type="project" value="UniProtKB-KW"/>
</dbReference>
<organism evidence="8 9">
    <name type="scientific">Rhodomicrobium udaipurense</name>
    <dbReference type="NCBI Taxonomy" id="1202716"/>
    <lineage>
        <taxon>Bacteria</taxon>
        <taxon>Pseudomonadati</taxon>
        <taxon>Pseudomonadota</taxon>
        <taxon>Alphaproteobacteria</taxon>
        <taxon>Hyphomicrobiales</taxon>
        <taxon>Hyphomicrobiaceae</taxon>
        <taxon>Rhodomicrobium</taxon>
    </lineage>
</organism>
<evidence type="ECO:0000256" key="4">
    <source>
        <dbReference type="ARBA" id="ARBA00022840"/>
    </source>
</evidence>
<dbReference type="Gene3D" id="3.40.50.300">
    <property type="entry name" value="P-loop containing nucleotide triphosphate hydrolases"/>
    <property type="match status" value="1"/>
</dbReference>
<dbReference type="CDD" id="cd03214">
    <property type="entry name" value="ABC_Iron-Siderophores_B12_Hemin"/>
    <property type="match status" value="1"/>
</dbReference>
<evidence type="ECO:0000256" key="5">
    <source>
        <dbReference type="ARBA" id="ARBA00022967"/>
    </source>
</evidence>
<feature type="domain" description="ABC transporter" evidence="7">
    <location>
        <begin position="3"/>
        <end position="240"/>
    </location>
</feature>
<dbReference type="AlphaFoldDB" id="A0A8I1GDQ7"/>
<protein>
    <submittedName>
        <fullName evidence="8">Heme ABC transporter ATP-binding protein</fullName>
    </submittedName>
</protein>
<proteinExistence type="inferred from homology"/>
<dbReference type="Proteomes" id="UP000623250">
    <property type="component" value="Unassembled WGS sequence"/>
</dbReference>
<dbReference type="SUPFAM" id="SSF52540">
    <property type="entry name" value="P-loop containing nucleoside triphosphate hydrolases"/>
    <property type="match status" value="1"/>
</dbReference>
<dbReference type="InterPro" id="IPR003593">
    <property type="entry name" value="AAA+_ATPase"/>
</dbReference>
<dbReference type="SMART" id="SM00382">
    <property type="entry name" value="AAA"/>
    <property type="match status" value="1"/>
</dbReference>
<keyword evidence="9" id="KW-1185">Reference proteome</keyword>